<accession>A0AAU9P318</accession>
<protein>
    <recommendedName>
        <fullName evidence="12">RNA polymerase II subunit B1 CTD phosphatase RPAP2 homolog</fullName>
        <ecNumber evidence="12">3.1.3.16</ecNumber>
    </recommendedName>
</protein>
<dbReference type="GO" id="GO:0043175">
    <property type="term" value="F:RNA polymerase core enzyme binding"/>
    <property type="evidence" value="ECO:0007669"/>
    <property type="project" value="UniProtKB-UniRule"/>
</dbReference>
<keyword evidence="4 12" id="KW-0863">Zinc-finger</keyword>
<organism evidence="15 16">
    <name type="scientific">Lactuca virosa</name>
    <dbReference type="NCBI Taxonomy" id="75947"/>
    <lineage>
        <taxon>Eukaryota</taxon>
        <taxon>Viridiplantae</taxon>
        <taxon>Streptophyta</taxon>
        <taxon>Embryophyta</taxon>
        <taxon>Tracheophyta</taxon>
        <taxon>Spermatophyta</taxon>
        <taxon>Magnoliopsida</taxon>
        <taxon>eudicotyledons</taxon>
        <taxon>Gunneridae</taxon>
        <taxon>Pentapetalae</taxon>
        <taxon>asterids</taxon>
        <taxon>campanulids</taxon>
        <taxon>Asterales</taxon>
        <taxon>Asteraceae</taxon>
        <taxon>Cichorioideae</taxon>
        <taxon>Cichorieae</taxon>
        <taxon>Lactucinae</taxon>
        <taxon>Lactuca</taxon>
    </lineage>
</organism>
<feature type="region of interest" description="Disordered" evidence="13">
    <location>
        <begin position="187"/>
        <end position="207"/>
    </location>
</feature>
<dbReference type="Proteomes" id="UP001157418">
    <property type="component" value="Unassembled WGS sequence"/>
</dbReference>
<evidence type="ECO:0000313" key="15">
    <source>
        <dbReference type="EMBL" id="CAH1444060.1"/>
    </source>
</evidence>
<dbReference type="InterPro" id="IPR038534">
    <property type="entry name" value="Rtr1/RPAP2_sf"/>
</dbReference>
<evidence type="ECO:0000256" key="2">
    <source>
        <dbReference type="ARBA" id="ARBA00005676"/>
    </source>
</evidence>
<comment type="function">
    <text evidence="12">Putative RNA polymerase II subunit B1 C-terminal domain (CTD) phosphatase involved in RNA polymerase II transcription regulation.</text>
</comment>
<dbReference type="PANTHER" id="PTHR14732:SF0">
    <property type="entry name" value="RNA POLYMERASE II SUBUNIT B1 CTD PHOSPHATASE RPAP2-RELATED"/>
    <property type="match status" value="1"/>
</dbReference>
<evidence type="ECO:0000256" key="6">
    <source>
        <dbReference type="ARBA" id="ARBA00022833"/>
    </source>
</evidence>
<dbReference type="PANTHER" id="PTHR14732">
    <property type="entry name" value="RNA POLYMERASE II SUBUNIT B1 CTD PHOSPHATASE RPAP2-RELATED"/>
    <property type="match status" value="1"/>
</dbReference>
<evidence type="ECO:0000256" key="11">
    <source>
        <dbReference type="PROSITE-ProRule" id="PRU00812"/>
    </source>
</evidence>
<dbReference type="InterPro" id="IPR039693">
    <property type="entry name" value="Rtr1/RPAP2"/>
</dbReference>
<evidence type="ECO:0000256" key="4">
    <source>
        <dbReference type="ARBA" id="ARBA00022771"/>
    </source>
</evidence>
<feature type="region of interest" description="Disordered" evidence="13">
    <location>
        <begin position="225"/>
        <end position="316"/>
    </location>
</feature>
<keyword evidence="3 12" id="KW-0479">Metal-binding</keyword>
<keyword evidence="7 12" id="KW-0904">Protein phosphatase</keyword>
<dbReference type="EC" id="3.1.3.16" evidence="12"/>
<name>A0AAU9P318_9ASTR</name>
<evidence type="ECO:0000256" key="7">
    <source>
        <dbReference type="ARBA" id="ARBA00022912"/>
    </source>
</evidence>
<evidence type="ECO:0000256" key="3">
    <source>
        <dbReference type="ARBA" id="ARBA00022723"/>
    </source>
</evidence>
<feature type="domain" description="RTR1-type" evidence="14">
    <location>
        <begin position="36"/>
        <end position="123"/>
    </location>
</feature>
<sequence length="603" mass="65687">MSNISSSSSPVAMKDVVHKLQLCLLEGIKSETQLFVAGSLLSKSDYHDVVTERSIAQMCGYPLCPNSLPSPGEAAVKGRYHISLKEHKVYDLLEMRMYCSTKCVVDSRAYAESLQDERSLVIDTAKINKVVRLFDGLSVKAEEGLGDSGDFGLRNLSIKEKEDGAVGGGIVSLEEWIGPSNAIEGYIPQHERSSKNKPGRPKREEESIFGEMDFMSTIITQDDGYSISKGKGAETKTSSSISRKKMSHNNNNNNKDKMKTSSSSSSSCNVQKKKVTTSNDEESENGNKAKIGSSEPSCSVGGLKSSLKSSSRTNRSVSWADDQTLCEYSGNDPDPEHEHTFRVASAEACAAALSQAAEAVASGESDAPDAVSEAGIVILPPPGDGAEAEAEAEPARLKWPKKTGITESDFFDSFEDSWFDAPPEEFVLDLSPFARMFMSLFAWVSSSTLAYVYGYGGDDSCYAWVNGREYPRIVVLADGRSAEIKTTLAGCLSRALPGLVRHLRLPTPVSTIESMMGCLLDTMSFIDALPPLRMKQWQVFVLLFVDALSVSRIPAMTPHLTNKRRFFQKVFDDAQISSEEYELLKDLIIPLGRAPQLATQSGG</sequence>
<keyword evidence="8 12" id="KW-0539">Nucleus</keyword>
<reference evidence="15 16" key="1">
    <citation type="submission" date="2022-01" db="EMBL/GenBank/DDBJ databases">
        <authorList>
            <person name="Xiong W."/>
            <person name="Schranz E."/>
        </authorList>
    </citation>
    <scope>NUCLEOTIDE SEQUENCE [LARGE SCALE GENOMIC DNA]</scope>
</reference>
<evidence type="ECO:0000259" key="14">
    <source>
        <dbReference type="PROSITE" id="PS51479"/>
    </source>
</evidence>
<evidence type="ECO:0000256" key="5">
    <source>
        <dbReference type="ARBA" id="ARBA00022801"/>
    </source>
</evidence>
<dbReference type="GO" id="GO:0008270">
    <property type="term" value="F:zinc ion binding"/>
    <property type="evidence" value="ECO:0007669"/>
    <property type="project" value="UniProtKB-KW"/>
</dbReference>
<dbReference type="Gene3D" id="1.25.40.820">
    <property type="match status" value="1"/>
</dbReference>
<evidence type="ECO:0000256" key="8">
    <source>
        <dbReference type="ARBA" id="ARBA00023242"/>
    </source>
</evidence>
<comment type="catalytic activity">
    <reaction evidence="9 12">
        <text>O-phospho-L-seryl-[protein] + H2O = L-seryl-[protein] + phosphate</text>
        <dbReference type="Rhea" id="RHEA:20629"/>
        <dbReference type="Rhea" id="RHEA-COMP:9863"/>
        <dbReference type="Rhea" id="RHEA-COMP:11604"/>
        <dbReference type="ChEBI" id="CHEBI:15377"/>
        <dbReference type="ChEBI" id="CHEBI:29999"/>
        <dbReference type="ChEBI" id="CHEBI:43474"/>
        <dbReference type="ChEBI" id="CHEBI:83421"/>
        <dbReference type="EC" id="3.1.3.16"/>
    </reaction>
</comment>
<comment type="caution">
    <text evidence="15">The sequence shown here is derived from an EMBL/GenBank/DDBJ whole genome shotgun (WGS) entry which is preliminary data.</text>
</comment>
<comment type="similarity">
    <text evidence="2 11 12">Belongs to the RPAP2 family.</text>
</comment>
<feature type="compositionally biased region" description="Low complexity" evidence="13">
    <location>
        <begin position="260"/>
        <end position="270"/>
    </location>
</feature>
<evidence type="ECO:0000256" key="10">
    <source>
        <dbReference type="ARBA" id="ARBA00048336"/>
    </source>
</evidence>
<keyword evidence="6 12" id="KW-0862">Zinc</keyword>
<proteinExistence type="inferred from homology"/>
<dbReference type="AlphaFoldDB" id="A0AAU9P318"/>
<comment type="catalytic activity">
    <reaction evidence="10 12">
        <text>O-phospho-L-threonyl-[protein] + H2O = L-threonyl-[protein] + phosphate</text>
        <dbReference type="Rhea" id="RHEA:47004"/>
        <dbReference type="Rhea" id="RHEA-COMP:11060"/>
        <dbReference type="Rhea" id="RHEA-COMP:11605"/>
        <dbReference type="ChEBI" id="CHEBI:15377"/>
        <dbReference type="ChEBI" id="CHEBI:30013"/>
        <dbReference type="ChEBI" id="CHEBI:43474"/>
        <dbReference type="ChEBI" id="CHEBI:61977"/>
        <dbReference type="EC" id="3.1.3.16"/>
    </reaction>
</comment>
<dbReference type="GO" id="GO:0008420">
    <property type="term" value="F:RNA polymerase II CTD heptapeptide repeat phosphatase activity"/>
    <property type="evidence" value="ECO:0007669"/>
    <property type="project" value="UniProtKB-UniRule"/>
</dbReference>
<dbReference type="PROSITE" id="PS51479">
    <property type="entry name" value="ZF_RTR1"/>
    <property type="match status" value="1"/>
</dbReference>
<keyword evidence="5 12" id="KW-0378">Hydrolase</keyword>
<keyword evidence="16" id="KW-1185">Reference proteome</keyword>
<dbReference type="Pfam" id="PF04181">
    <property type="entry name" value="RPAP2_Rtr1"/>
    <property type="match status" value="1"/>
</dbReference>
<feature type="compositionally biased region" description="Low complexity" evidence="13">
    <location>
        <begin position="297"/>
        <end position="316"/>
    </location>
</feature>
<evidence type="ECO:0000256" key="1">
    <source>
        <dbReference type="ARBA" id="ARBA00004123"/>
    </source>
</evidence>
<dbReference type="InterPro" id="IPR007308">
    <property type="entry name" value="Rtr1/RPAP2_dom"/>
</dbReference>
<evidence type="ECO:0000256" key="12">
    <source>
        <dbReference type="RuleBase" id="RU367080"/>
    </source>
</evidence>
<dbReference type="GO" id="GO:0005737">
    <property type="term" value="C:cytoplasm"/>
    <property type="evidence" value="ECO:0007669"/>
    <property type="project" value="TreeGrafter"/>
</dbReference>
<gene>
    <name evidence="15" type="ORF">LVIROSA_LOCUS29926</name>
</gene>
<evidence type="ECO:0000313" key="16">
    <source>
        <dbReference type="Proteomes" id="UP001157418"/>
    </source>
</evidence>
<dbReference type="GO" id="GO:0005634">
    <property type="term" value="C:nucleus"/>
    <property type="evidence" value="ECO:0007669"/>
    <property type="project" value="UniProtKB-SubCell"/>
</dbReference>
<comment type="subcellular location">
    <subcellularLocation>
        <location evidence="1 12">Nucleus</location>
    </subcellularLocation>
</comment>
<evidence type="ECO:0000256" key="13">
    <source>
        <dbReference type="SAM" id="MobiDB-lite"/>
    </source>
</evidence>
<dbReference type="EMBL" id="CAKMRJ010005523">
    <property type="protein sequence ID" value="CAH1444060.1"/>
    <property type="molecule type" value="Genomic_DNA"/>
</dbReference>
<evidence type="ECO:0000256" key="9">
    <source>
        <dbReference type="ARBA" id="ARBA00047761"/>
    </source>
</evidence>